<dbReference type="InterPro" id="IPR013201">
    <property type="entry name" value="Prot_inhib_I29"/>
</dbReference>
<dbReference type="Pfam" id="PF08246">
    <property type="entry name" value="Inhibitor_I29"/>
    <property type="match status" value="1"/>
</dbReference>
<dbReference type="SMART" id="SM00848">
    <property type="entry name" value="Inhibitor_I29"/>
    <property type="match status" value="1"/>
</dbReference>
<accession>A0A0L7KTX2</accession>
<dbReference type="AlphaFoldDB" id="A0A0L7KTX2"/>
<evidence type="ECO:0000256" key="1">
    <source>
        <dbReference type="SAM" id="SignalP"/>
    </source>
</evidence>
<dbReference type="Proteomes" id="UP000037510">
    <property type="component" value="Unassembled WGS sequence"/>
</dbReference>
<comment type="caution">
    <text evidence="3">The sequence shown here is derived from an EMBL/GenBank/DDBJ whole genome shotgun (WGS) entry which is preliminary data.</text>
</comment>
<feature type="domain" description="Cathepsin propeptide inhibitor" evidence="2">
    <location>
        <begin position="58"/>
        <end position="114"/>
    </location>
</feature>
<gene>
    <name evidence="3" type="ORF">OBRU01_20709</name>
</gene>
<organism evidence="3 4">
    <name type="scientific">Operophtera brumata</name>
    <name type="common">Winter moth</name>
    <name type="synonym">Phalaena brumata</name>
    <dbReference type="NCBI Taxonomy" id="104452"/>
    <lineage>
        <taxon>Eukaryota</taxon>
        <taxon>Metazoa</taxon>
        <taxon>Ecdysozoa</taxon>
        <taxon>Arthropoda</taxon>
        <taxon>Hexapoda</taxon>
        <taxon>Insecta</taxon>
        <taxon>Pterygota</taxon>
        <taxon>Neoptera</taxon>
        <taxon>Endopterygota</taxon>
        <taxon>Lepidoptera</taxon>
        <taxon>Glossata</taxon>
        <taxon>Ditrysia</taxon>
        <taxon>Geometroidea</taxon>
        <taxon>Geometridae</taxon>
        <taxon>Larentiinae</taxon>
        <taxon>Operophtera</taxon>
    </lineage>
</organism>
<reference evidence="3 4" key="1">
    <citation type="journal article" date="2015" name="Genome Biol. Evol.">
        <title>The genome of winter moth (Operophtera brumata) provides a genomic perspective on sexual dimorphism and phenology.</title>
        <authorList>
            <person name="Derks M.F."/>
            <person name="Smit S."/>
            <person name="Salis L."/>
            <person name="Schijlen E."/>
            <person name="Bossers A."/>
            <person name="Mateman C."/>
            <person name="Pijl A.S."/>
            <person name="de Ridder D."/>
            <person name="Groenen M.A."/>
            <person name="Visser M.E."/>
            <person name="Megens H.J."/>
        </authorList>
    </citation>
    <scope>NUCLEOTIDE SEQUENCE [LARGE SCALE GENOMIC DNA]</scope>
    <source>
        <strain evidence="3">WM2013NL</strain>
        <tissue evidence="3">Head and thorax</tissue>
    </source>
</reference>
<feature type="signal peptide" evidence="1">
    <location>
        <begin position="1"/>
        <end position="19"/>
    </location>
</feature>
<feature type="chain" id="PRO_5005572788" evidence="1">
    <location>
        <begin position="20"/>
        <end position="119"/>
    </location>
</feature>
<proteinExistence type="predicted"/>
<dbReference type="Gene3D" id="1.10.287.2250">
    <property type="match status" value="1"/>
</dbReference>
<keyword evidence="4" id="KW-1185">Reference proteome</keyword>
<evidence type="ECO:0000313" key="4">
    <source>
        <dbReference type="Proteomes" id="UP000037510"/>
    </source>
</evidence>
<protein>
    <submittedName>
        <fullName evidence="3">BCP inhibitor</fullName>
    </submittedName>
</protein>
<name>A0A0L7KTX2_OPEBR</name>
<evidence type="ECO:0000259" key="2">
    <source>
        <dbReference type="SMART" id="SM00848"/>
    </source>
</evidence>
<dbReference type="EMBL" id="JTDY01005721">
    <property type="protein sequence ID" value="KOB66697.1"/>
    <property type="molecule type" value="Genomic_DNA"/>
</dbReference>
<keyword evidence="1" id="KW-0732">Signal</keyword>
<evidence type="ECO:0000313" key="3">
    <source>
        <dbReference type="EMBL" id="KOB66697.1"/>
    </source>
</evidence>
<dbReference type="InterPro" id="IPR038765">
    <property type="entry name" value="Papain-like_cys_pep_sf"/>
</dbReference>
<dbReference type="SUPFAM" id="SSF54001">
    <property type="entry name" value="Cysteine proteinases"/>
    <property type="match status" value="1"/>
</dbReference>
<sequence length="119" mass="13851">MKYFIVFAVALALVNCVEYKEEDIIDSYDDEPVEDRAMCEDDDYEKPTYDIKDAPTLFYKFITDFKKQYKDENEYNTRYGFFYENLKEIIENNKGAGGSTSDINSFADYSDAELAKLTG</sequence>